<protein>
    <submittedName>
        <fullName evidence="3">Uncharacterized protein</fullName>
    </submittedName>
</protein>
<sequence length="495" mass="57162">MTPPLITITTQKIPQSHTKPKQLERRRRSITNSSMNKDINSSKDDPYNDAGMTSGYESSKSKKKRKYKSVSRKKSGGARNRLGNYTMNSKVKIPQNDFDVTTINDGLDEIDLLIDQLENRCPEDLYEDDEIDIEAMMKSNTQLRNKIGEISKFVMTAIQKAGALKKQIITHRDGPSDPNVAKKEKEINSYQTQITRCKKYIKSLNIKVENSSEIDRINAEKGKAKMLDKEIAELENQKKVLLKSHRHQQNTMTKLYDDPEFRFKLEKTTKGVAQKKEENAKMQLERRQLRKEQDKVIKEMSDLNKVKFQLIEERNKIKNGKKTTKMRRAKEAIDEINIIKSRMKVIENLRDKKESKTKQSCLRKEKLLKEYEQMIKVTKKQLKNVTTENEQLSQNVKDLKNMVPKTALISKNADLNNSRLGSRQAHSPPNDLGIDPTINKLKEQNILRDNIEDMNSSFETNHKGISQEISQEISPERFSQNDDESNQDDSEGSVS</sequence>
<feature type="compositionally biased region" description="Polar residues" evidence="2">
    <location>
        <begin position="30"/>
        <end position="39"/>
    </location>
</feature>
<feature type="region of interest" description="Disordered" evidence="2">
    <location>
        <begin position="1"/>
        <end position="86"/>
    </location>
</feature>
<reference evidence="3" key="1">
    <citation type="submission" date="2023-07" db="EMBL/GenBank/DDBJ databases">
        <authorList>
            <consortium name="AG Swart"/>
            <person name="Singh M."/>
            <person name="Singh A."/>
            <person name="Seah K."/>
            <person name="Emmerich C."/>
        </authorList>
    </citation>
    <scope>NUCLEOTIDE SEQUENCE</scope>
    <source>
        <strain evidence="3">DP1</strain>
    </source>
</reference>
<evidence type="ECO:0000313" key="3">
    <source>
        <dbReference type="EMBL" id="CAI2361400.1"/>
    </source>
</evidence>
<comment type="caution">
    <text evidence="3">The sequence shown here is derived from an EMBL/GenBank/DDBJ whole genome shotgun (WGS) entry which is preliminary data.</text>
</comment>
<dbReference type="Proteomes" id="UP001295684">
    <property type="component" value="Unassembled WGS sequence"/>
</dbReference>
<keyword evidence="1" id="KW-0175">Coiled coil</keyword>
<gene>
    <name evidence="3" type="ORF">ECRASSUSDP1_LOCUS2711</name>
</gene>
<feature type="compositionally biased region" description="Polar residues" evidence="2">
    <location>
        <begin position="414"/>
        <end position="427"/>
    </location>
</feature>
<feature type="compositionally biased region" description="Acidic residues" evidence="2">
    <location>
        <begin position="481"/>
        <end position="495"/>
    </location>
</feature>
<evidence type="ECO:0000313" key="4">
    <source>
        <dbReference type="Proteomes" id="UP001295684"/>
    </source>
</evidence>
<name>A0AAD1U4U6_EUPCR</name>
<feature type="compositionally biased region" description="Basic residues" evidence="2">
    <location>
        <begin position="61"/>
        <end position="76"/>
    </location>
</feature>
<keyword evidence="4" id="KW-1185">Reference proteome</keyword>
<evidence type="ECO:0000256" key="1">
    <source>
        <dbReference type="SAM" id="Coils"/>
    </source>
</evidence>
<feature type="compositionally biased region" description="Polar residues" evidence="2">
    <location>
        <begin position="7"/>
        <end position="17"/>
    </location>
</feature>
<dbReference type="EMBL" id="CAMPGE010002591">
    <property type="protein sequence ID" value="CAI2361400.1"/>
    <property type="molecule type" value="Genomic_DNA"/>
</dbReference>
<dbReference type="AlphaFoldDB" id="A0AAD1U4U6"/>
<evidence type="ECO:0000256" key="2">
    <source>
        <dbReference type="SAM" id="MobiDB-lite"/>
    </source>
</evidence>
<feature type="compositionally biased region" description="Polar residues" evidence="2">
    <location>
        <begin position="453"/>
        <end position="473"/>
    </location>
</feature>
<accession>A0AAD1U4U6</accession>
<proteinExistence type="predicted"/>
<feature type="region of interest" description="Disordered" evidence="2">
    <location>
        <begin position="453"/>
        <end position="495"/>
    </location>
</feature>
<feature type="coiled-coil region" evidence="1">
    <location>
        <begin position="217"/>
        <end position="306"/>
    </location>
</feature>
<feature type="region of interest" description="Disordered" evidence="2">
    <location>
        <begin position="414"/>
        <end position="437"/>
    </location>
</feature>
<organism evidence="3 4">
    <name type="scientific">Euplotes crassus</name>
    <dbReference type="NCBI Taxonomy" id="5936"/>
    <lineage>
        <taxon>Eukaryota</taxon>
        <taxon>Sar</taxon>
        <taxon>Alveolata</taxon>
        <taxon>Ciliophora</taxon>
        <taxon>Intramacronucleata</taxon>
        <taxon>Spirotrichea</taxon>
        <taxon>Hypotrichia</taxon>
        <taxon>Euplotida</taxon>
        <taxon>Euplotidae</taxon>
        <taxon>Moneuplotes</taxon>
    </lineage>
</organism>
<feature type="coiled-coil region" evidence="1">
    <location>
        <begin position="368"/>
        <end position="402"/>
    </location>
</feature>
<feature type="compositionally biased region" description="Basic residues" evidence="2">
    <location>
        <begin position="18"/>
        <end position="29"/>
    </location>
</feature>